<comment type="caution">
    <text evidence="1">The sequence shown here is derived from an EMBL/GenBank/DDBJ whole genome shotgun (WGS) entry which is preliminary data.</text>
</comment>
<evidence type="ECO:0000313" key="1">
    <source>
        <dbReference type="EMBL" id="KAI5676024.1"/>
    </source>
</evidence>
<protein>
    <submittedName>
        <fullName evidence="1">Uncharacterized protein</fullName>
    </submittedName>
</protein>
<gene>
    <name evidence="1" type="ORF">M9H77_06974</name>
</gene>
<sequence>MDERFHKRRGDVERYPDIYDHYEHNYGEQEVEFLLYTYGVREEEKFRLVLKSLSYEVNVSWDFNCENRRRIGLQPIKTWGLLKQAWRTKYGVENHERLGQGQAKVKFMESSMVEEILKLHTMEEKRIVGQGSFNEGKSVIESISTSLEECC</sequence>
<reference evidence="2" key="1">
    <citation type="journal article" date="2023" name="Nat. Plants">
        <title>Single-cell RNA sequencing provides a high-resolution roadmap for understanding the multicellular compartmentation of specialized metabolism.</title>
        <authorList>
            <person name="Sun S."/>
            <person name="Shen X."/>
            <person name="Li Y."/>
            <person name="Li Y."/>
            <person name="Wang S."/>
            <person name="Li R."/>
            <person name="Zhang H."/>
            <person name="Shen G."/>
            <person name="Guo B."/>
            <person name="Wei J."/>
            <person name="Xu J."/>
            <person name="St-Pierre B."/>
            <person name="Chen S."/>
            <person name="Sun C."/>
        </authorList>
    </citation>
    <scope>NUCLEOTIDE SEQUENCE [LARGE SCALE GENOMIC DNA]</scope>
</reference>
<accession>A0ACC0BTM1</accession>
<organism evidence="1 2">
    <name type="scientific">Catharanthus roseus</name>
    <name type="common">Madagascar periwinkle</name>
    <name type="synonym">Vinca rosea</name>
    <dbReference type="NCBI Taxonomy" id="4058"/>
    <lineage>
        <taxon>Eukaryota</taxon>
        <taxon>Viridiplantae</taxon>
        <taxon>Streptophyta</taxon>
        <taxon>Embryophyta</taxon>
        <taxon>Tracheophyta</taxon>
        <taxon>Spermatophyta</taxon>
        <taxon>Magnoliopsida</taxon>
        <taxon>eudicotyledons</taxon>
        <taxon>Gunneridae</taxon>
        <taxon>Pentapetalae</taxon>
        <taxon>asterids</taxon>
        <taxon>lamiids</taxon>
        <taxon>Gentianales</taxon>
        <taxon>Apocynaceae</taxon>
        <taxon>Rauvolfioideae</taxon>
        <taxon>Vinceae</taxon>
        <taxon>Catharanthinae</taxon>
        <taxon>Catharanthus</taxon>
    </lineage>
</organism>
<name>A0ACC0BTM1_CATRO</name>
<dbReference type="EMBL" id="CM044702">
    <property type="protein sequence ID" value="KAI5676024.1"/>
    <property type="molecule type" value="Genomic_DNA"/>
</dbReference>
<evidence type="ECO:0000313" key="2">
    <source>
        <dbReference type="Proteomes" id="UP001060085"/>
    </source>
</evidence>
<dbReference type="Proteomes" id="UP001060085">
    <property type="component" value="Linkage Group LG02"/>
</dbReference>
<proteinExistence type="predicted"/>
<keyword evidence="2" id="KW-1185">Reference proteome</keyword>